<accession>A0A4Y2AVI8</accession>
<dbReference type="Proteomes" id="UP000499080">
    <property type="component" value="Unassembled WGS sequence"/>
</dbReference>
<comment type="caution">
    <text evidence="1">The sequence shown here is derived from an EMBL/GenBank/DDBJ whole genome shotgun (WGS) entry which is preliminary data.</text>
</comment>
<name>A0A4Y2AVI8_ARAVE</name>
<protein>
    <submittedName>
        <fullName evidence="1">Uncharacterized protein</fullName>
    </submittedName>
</protein>
<organism evidence="1 2">
    <name type="scientific">Araneus ventricosus</name>
    <name type="common">Orbweaver spider</name>
    <name type="synonym">Epeira ventricosa</name>
    <dbReference type="NCBI Taxonomy" id="182803"/>
    <lineage>
        <taxon>Eukaryota</taxon>
        <taxon>Metazoa</taxon>
        <taxon>Ecdysozoa</taxon>
        <taxon>Arthropoda</taxon>
        <taxon>Chelicerata</taxon>
        <taxon>Arachnida</taxon>
        <taxon>Araneae</taxon>
        <taxon>Araneomorphae</taxon>
        <taxon>Entelegynae</taxon>
        <taxon>Araneoidea</taxon>
        <taxon>Araneidae</taxon>
        <taxon>Araneus</taxon>
    </lineage>
</organism>
<dbReference type="EMBL" id="BGPR01000035">
    <property type="protein sequence ID" value="GBL84072.1"/>
    <property type="molecule type" value="Genomic_DNA"/>
</dbReference>
<keyword evidence="2" id="KW-1185">Reference proteome</keyword>
<reference evidence="1 2" key="1">
    <citation type="journal article" date="2019" name="Sci. Rep.">
        <title>Orb-weaving spider Araneus ventricosus genome elucidates the spidroin gene catalogue.</title>
        <authorList>
            <person name="Kono N."/>
            <person name="Nakamura H."/>
            <person name="Ohtoshi R."/>
            <person name="Moran D.A.P."/>
            <person name="Shinohara A."/>
            <person name="Yoshida Y."/>
            <person name="Fujiwara M."/>
            <person name="Mori M."/>
            <person name="Tomita M."/>
            <person name="Arakawa K."/>
        </authorList>
    </citation>
    <scope>NUCLEOTIDE SEQUENCE [LARGE SCALE GENOMIC DNA]</scope>
</reference>
<evidence type="ECO:0000313" key="2">
    <source>
        <dbReference type="Proteomes" id="UP000499080"/>
    </source>
</evidence>
<gene>
    <name evidence="1" type="ORF">AVEN_100921_1</name>
</gene>
<proteinExistence type="predicted"/>
<sequence>MLFEVFSKSLEGHEGQLLTYWLRGWRVPDSKPDSTEKPPRIGSVVRKIIRMTKHCPDGVAEDTLFSSAVGIASALLARSRAGHSSALHSIPFAPRLFFQPFKSKNEARHSRRLQSLFRDKVQSCRILPPLPLPLRGRFRVSFLPSTQGLSVGRSVNVPLPSNRGPKWESAHEVLDFEFV</sequence>
<evidence type="ECO:0000313" key="1">
    <source>
        <dbReference type="EMBL" id="GBL84072.1"/>
    </source>
</evidence>
<dbReference type="AlphaFoldDB" id="A0A4Y2AVI8"/>